<dbReference type="Gene3D" id="3.40.50.2300">
    <property type="match status" value="1"/>
</dbReference>
<dbReference type="PANTHER" id="PTHR44591">
    <property type="entry name" value="STRESS RESPONSE REGULATOR PROTEIN 1"/>
    <property type="match status" value="1"/>
</dbReference>
<keyword evidence="6" id="KW-1185">Reference proteome</keyword>
<dbReference type="PROSITE" id="PS50110">
    <property type="entry name" value="RESPONSE_REGULATORY"/>
    <property type="match status" value="1"/>
</dbReference>
<feature type="modified residue" description="4-aspartylphosphate" evidence="3">
    <location>
        <position position="57"/>
    </location>
</feature>
<gene>
    <name evidence="5" type="ORF">NFI88_12215</name>
</gene>
<dbReference type="RefSeq" id="WP_422920348.1">
    <property type="nucleotide sequence ID" value="NZ_JAMZEJ010000007.1"/>
</dbReference>
<dbReference type="PANTHER" id="PTHR44591:SF14">
    <property type="entry name" value="PROTEIN PILG"/>
    <property type="match status" value="1"/>
</dbReference>
<evidence type="ECO:0000259" key="4">
    <source>
        <dbReference type="PROSITE" id="PS50110"/>
    </source>
</evidence>
<accession>A0ABT1W0D0</accession>
<evidence type="ECO:0000313" key="6">
    <source>
        <dbReference type="Proteomes" id="UP001524547"/>
    </source>
</evidence>
<reference evidence="5 6" key="1">
    <citation type="submission" date="2022-06" db="EMBL/GenBank/DDBJ databases">
        <title>Rhizosaccharibacter gen. nov. sp. nov. KSS12, endophytic bacteria isolated from sugarcane.</title>
        <authorList>
            <person name="Pitiwittayakul N."/>
        </authorList>
    </citation>
    <scope>NUCLEOTIDE SEQUENCE [LARGE SCALE GENOMIC DNA]</scope>
    <source>
        <strain evidence="5 6">KSS12</strain>
    </source>
</reference>
<dbReference type="InterPro" id="IPR001789">
    <property type="entry name" value="Sig_transdc_resp-reg_receiver"/>
</dbReference>
<dbReference type="SMART" id="SM00448">
    <property type="entry name" value="REC"/>
    <property type="match status" value="1"/>
</dbReference>
<keyword evidence="1 3" id="KW-0597">Phosphoprotein</keyword>
<sequence length="128" mass="13854">MGPPTILVVDDEFLIAEIVCYALEDEGCDVRCAADGRRALALLDAEPAFRPAVVVTDFMMPAMNGLELAQAIRGRPALARVPIVLMSGAQADIGRREKDIFAAVFDKPFRLEELVRTVMSLVSAPPPT</sequence>
<keyword evidence="2" id="KW-0902">Two-component regulatory system</keyword>
<organism evidence="5 6">
    <name type="scientific">Rhizosaccharibacter radicis</name>
    <dbReference type="NCBI Taxonomy" id="2782605"/>
    <lineage>
        <taxon>Bacteria</taxon>
        <taxon>Pseudomonadati</taxon>
        <taxon>Pseudomonadota</taxon>
        <taxon>Alphaproteobacteria</taxon>
        <taxon>Acetobacterales</taxon>
        <taxon>Acetobacteraceae</taxon>
        <taxon>Rhizosaccharibacter</taxon>
    </lineage>
</organism>
<dbReference type="InterPro" id="IPR050595">
    <property type="entry name" value="Bact_response_regulator"/>
</dbReference>
<evidence type="ECO:0000256" key="2">
    <source>
        <dbReference type="ARBA" id="ARBA00023012"/>
    </source>
</evidence>
<protein>
    <submittedName>
        <fullName evidence="5">Response regulator</fullName>
    </submittedName>
</protein>
<name>A0ABT1W0D0_9PROT</name>
<evidence type="ECO:0000256" key="1">
    <source>
        <dbReference type="ARBA" id="ARBA00022553"/>
    </source>
</evidence>
<evidence type="ECO:0000256" key="3">
    <source>
        <dbReference type="PROSITE-ProRule" id="PRU00169"/>
    </source>
</evidence>
<proteinExistence type="predicted"/>
<evidence type="ECO:0000313" key="5">
    <source>
        <dbReference type="EMBL" id="MCQ8241602.1"/>
    </source>
</evidence>
<dbReference type="EMBL" id="JAMZEJ010000007">
    <property type="protein sequence ID" value="MCQ8241602.1"/>
    <property type="molecule type" value="Genomic_DNA"/>
</dbReference>
<dbReference type="Pfam" id="PF00072">
    <property type="entry name" value="Response_reg"/>
    <property type="match status" value="1"/>
</dbReference>
<dbReference type="InterPro" id="IPR011006">
    <property type="entry name" value="CheY-like_superfamily"/>
</dbReference>
<dbReference type="SUPFAM" id="SSF52172">
    <property type="entry name" value="CheY-like"/>
    <property type="match status" value="1"/>
</dbReference>
<feature type="domain" description="Response regulatory" evidence="4">
    <location>
        <begin position="5"/>
        <end position="122"/>
    </location>
</feature>
<dbReference type="Proteomes" id="UP001524547">
    <property type="component" value="Unassembled WGS sequence"/>
</dbReference>
<comment type="caution">
    <text evidence="5">The sequence shown here is derived from an EMBL/GenBank/DDBJ whole genome shotgun (WGS) entry which is preliminary data.</text>
</comment>